<gene>
    <name evidence="3" type="ORF">SAMN06893096_10442</name>
</gene>
<sequence length="317" mass="33253">MTLHPQAAAFLDRLHHEGVRPDDELTVAQVRAAADRPAPAPVEPVAEVVDEVVDEVVAGPGADVPVRVYRPAAPPVGVVLYLHGGGHVTGTLDSYDGLTRRLANRVPAVVVAVGYRRAPEHRCPAAVDDAEAAYRWVLRHAAALAGEGVGGVVVAGDSAGGDDAAVLARRLCDDGSPPPALQVLLHPTLDAVAYRDGTVHPSHRDFATGYGLTYDDGLWYWDHHLGPDGDPASPDASPLRAPSVAGLAPAHVVTVGYDVLRDEGAAYAARLRAAGVPVEHRHWPGHLHGFLGDPHTYDDADPALDEVAAAIRRALTG</sequence>
<reference evidence="4" key="1">
    <citation type="submission" date="2017-06" db="EMBL/GenBank/DDBJ databases">
        <authorList>
            <person name="Varghese N."/>
            <person name="Submissions S."/>
        </authorList>
    </citation>
    <scope>NUCLEOTIDE SEQUENCE [LARGE SCALE GENOMIC DNA]</scope>
    <source>
        <strain evidence="4">DSM 46839</strain>
    </source>
</reference>
<evidence type="ECO:0000259" key="2">
    <source>
        <dbReference type="Pfam" id="PF07859"/>
    </source>
</evidence>
<dbReference type="InterPro" id="IPR029058">
    <property type="entry name" value="AB_hydrolase_fold"/>
</dbReference>
<dbReference type="EMBL" id="FZOO01000004">
    <property type="protein sequence ID" value="SNS42103.1"/>
    <property type="molecule type" value="Genomic_DNA"/>
</dbReference>
<accession>A0A239EDN2</accession>
<evidence type="ECO:0000256" key="1">
    <source>
        <dbReference type="ARBA" id="ARBA00022801"/>
    </source>
</evidence>
<organism evidence="3 4">
    <name type="scientific">Geodermatophilus pulveris</name>
    <dbReference type="NCBI Taxonomy" id="1564159"/>
    <lineage>
        <taxon>Bacteria</taxon>
        <taxon>Bacillati</taxon>
        <taxon>Actinomycetota</taxon>
        <taxon>Actinomycetes</taxon>
        <taxon>Geodermatophilales</taxon>
        <taxon>Geodermatophilaceae</taxon>
        <taxon>Geodermatophilus</taxon>
    </lineage>
</organism>
<protein>
    <submittedName>
        <fullName evidence="3">Acetyl esterase</fullName>
    </submittedName>
</protein>
<dbReference type="Gene3D" id="3.40.50.1820">
    <property type="entry name" value="alpha/beta hydrolase"/>
    <property type="match status" value="1"/>
</dbReference>
<keyword evidence="4" id="KW-1185">Reference proteome</keyword>
<dbReference type="Proteomes" id="UP000198373">
    <property type="component" value="Unassembled WGS sequence"/>
</dbReference>
<name>A0A239EDN2_9ACTN</name>
<dbReference type="InterPro" id="IPR050300">
    <property type="entry name" value="GDXG_lipolytic_enzyme"/>
</dbReference>
<proteinExistence type="predicted"/>
<feature type="domain" description="Alpha/beta hydrolase fold-3" evidence="2">
    <location>
        <begin position="79"/>
        <end position="291"/>
    </location>
</feature>
<dbReference type="GO" id="GO:0016787">
    <property type="term" value="F:hydrolase activity"/>
    <property type="evidence" value="ECO:0007669"/>
    <property type="project" value="UniProtKB-KW"/>
</dbReference>
<dbReference type="SUPFAM" id="SSF53474">
    <property type="entry name" value="alpha/beta-Hydrolases"/>
    <property type="match status" value="1"/>
</dbReference>
<dbReference type="AlphaFoldDB" id="A0A239EDN2"/>
<dbReference type="InterPro" id="IPR013094">
    <property type="entry name" value="AB_hydrolase_3"/>
</dbReference>
<dbReference type="PANTHER" id="PTHR48081:SF8">
    <property type="entry name" value="ALPHA_BETA HYDROLASE FOLD-3 DOMAIN-CONTAINING PROTEIN-RELATED"/>
    <property type="match status" value="1"/>
</dbReference>
<evidence type="ECO:0000313" key="3">
    <source>
        <dbReference type="EMBL" id="SNS42103.1"/>
    </source>
</evidence>
<dbReference type="Pfam" id="PF07859">
    <property type="entry name" value="Abhydrolase_3"/>
    <property type="match status" value="1"/>
</dbReference>
<dbReference type="RefSeq" id="WP_179224375.1">
    <property type="nucleotide sequence ID" value="NZ_FZOO01000004.1"/>
</dbReference>
<dbReference type="PANTHER" id="PTHR48081">
    <property type="entry name" value="AB HYDROLASE SUPERFAMILY PROTEIN C4A8.06C"/>
    <property type="match status" value="1"/>
</dbReference>
<keyword evidence="1" id="KW-0378">Hydrolase</keyword>
<evidence type="ECO:0000313" key="4">
    <source>
        <dbReference type="Proteomes" id="UP000198373"/>
    </source>
</evidence>